<protein>
    <submittedName>
        <fullName evidence="1">Cysteine-rich CWC family protein</fullName>
    </submittedName>
</protein>
<dbReference type="InterPro" id="IPR032720">
    <property type="entry name" value="Cys_rich_CWC"/>
</dbReference>
<reference evidence="1 2" key="1">
    <citation type="submission" date="2023-10" db="EMBL/GenBank/DDBJ databases">
        <title>Bacteria for the degradation of biodegradable plastic PBAT(Polybutylene adipate terephthalate).</title>
        <authorList>
            <person name="Weon H.-Y."/>
            <person name="Yeon J."/>
        </authorList>
    </citation>
    <scope>NUCLEOTIDE SEQUENCE [LARGE SCALE GENOMIC DNA]</scope>
    <source>
        <strain evidence="1 2">SBD 7-3</strain>
    </source>
</reference>
<evidence type="ECO:0000313" key="1">
    <source>
        <dbReference type="EMBL" id="WOB09103.1"/>
    </source>
</evidence>
<name>A0ABZ0D210_9BURK</name>
<accession>A0ABZ0D210</accession>
<keyword evidence="2" id="KW-1185">Reference proteome</keyword>
<proteinExistence type="predicted"/>
<dbReference type="EMBL" id="CP136336">
    <property type="protein sequence ID" value="WOB09103.1"/>
    <property type="molecule type" value="Genomic_DNA"/>
</dbReference>
<dbReference type="Pfam" id="PF14375">
    <property type="entry name" value="Cys_rich_CWC"/>
    <property type="match status" value="1"/>
</dbReference>
<gene>
    <name evidence="1" type="ORF">RXV79_03370</name>
</gene>
<dbReference type="RefSeq" id="WP_316702062.1">
    <property type="nucleotide sequence ID" value="NZ_CP136336.1"/>
</dbReference>
<organism evidence="1 2">
    <name type="scientific">Piscinibacter gummiphilus</name>
    <dbReference type="NCBI Taxonomy" id="946333"/>
    <lineage>
        <taxon>Bacteria</taxon>
        <taxon>Pseudomonadati</taxon>
        <taxon>Pseudomonadota</taxon>
        <taxon>Betaproteobacteria</taxon>
        <taxon>Burkholderiales</taxon>
        <taxon>Sphaerotilaceae</taxon>
        <taxon>Piscinibacter</taxon>
    </lineage>
</organism>
<evidence type="ECO:0000313" key="2">
    <source>
        <dbReference type="Proteomes" id="UP001303946"/>
    </source>
</evidence>
<dbReference type="Proteomes" id="UP001303946">
    <property type="component" value="Chromosome"/>
</dbReference>
<sequence length="75" mass="8135">MSADTRDRCPRCGGSFHCGAQDPAPCPCGTIDLYADTLQLLRERYTTCLCLTCLREIAAMPLDAARADMKKPAPS</sequence>